<proteinExistence type="predicted"/>
<dbReference type="Proteomes" id="UP001434883">
    <property type="component" value="Unassembled WGS sequence"/>
</dbReference>
<feature type="non-terminal residue" evidence="1">
    <location>
        <position position="1"/>
    </location>
</feature>
<evidence type="ECO:0000313" key="1">
    <source>
        <dbReference type="EMBL" id="MEQ2215479.1"/>
    </source>
</evidence>
<organism evidence="1 2">
    <name type="scientific">Xenoophorus captivus</name>
    <dbReference type="NCBI Taxonomy" id="1517983"/>
    <lineage>
        <taxon>Eukaryota</taxon>
        <taxon>Metazoa</taxon>
        <taxon>Chordata</taxon>
        <taxon>Craniata</taxon>
        <taxon>Vertebrata</taxon>
        <taxon>Euteleostomi</taxon>
        <taxon>Actinopterygii</taxon>
        <taxon>Neopterygii</taxon>
        <taxon>Teleostei</taxon>
        <taxon>Neoteleostei</taxon>
        <taxon>Acanthomorphata</taxon>
        <taxon>Ovalentaria</taxon>
        <taxon>Atherinomorphae</taxon>
        <taxon>Cyprinodontiformes</taxon>
        <taxon>Goodeidae</taxon>
        <taxon>Xenoophorus</taxon>
    </lineage>
</organism>
<name>A0ABV0S4H0_9TELE</name>
<reference evidence="1 2" key="1">
    <citation type="submission" date="2021-06" db="EMBL/GenBank/DDBJ databases">
        <authorList>
            <person name="Palmer J.M."/>
        </authorList>
    </citation>
    <scope>NUCLEOTIDE SEQUENCE [LARGE SCALE GENOMIC DNA]</scope>
    <source>
        <strain evidence="1 2">XC_2019</strain>
        <tissue evidence="1">Muscle</tissue>
    </source>
</reference>
<gene>
    <name evidence="1" type="ORF">XENOCAPTIV_001601</name>
</gene>
<sequence length="78" mass="9107">FSHLCFSDIHRDSYLKALICMHTRVQTGNIMEMMVSCFLDQDKVYTTVLFVPMAFLLRMLMAYSPRLVPFSSFRSGFL</sequence>
<protein>
    <submittedName>
        <fullName evidence="1">Uncharacterized protein</fullName>
    </submittedName>
</protein>
<keyword evidence="2" id="KW-1185">Reference proteome</keyword>
<comment type="caution">
    <text evidence="1">The sequence shown here is derived from an EMBL/GenBank/DDBJ whole genome shotgun (WGS) entry which is preliminary data.</text>
</comment>
<accession>A0ABV0S4H0</accession>
<evidence type="ECO:0000313" key="2">
    <source>
        <dbReference type="Proteomes" id="UP001434883"/>
    </source>
</evidence>
<dbReference type="EMBL" id="JAHRIN010068372">
    <property type="protein sequence ID" value="MEQ2215479.1"/>
    <property type="molecule type" value="Genomic_DNA"/>
</dbReference>